<accession>A0A1W2F6Y0</accession>
<dbReference type="STRING" id="475255.SAMN04488101_1244"/>
<evidence type="ECO:0000313" key="2">
    <source>
        <dbReference type="EMBL" id="SMD17685.1"/>
    </source>
</evidence>
<dbReference type="Pfam" id="PF09492">
    <property type="entry name" value="Pec_lyase"/>
    <property type="match status" value="1"/>
</dbReference>
<dbReference type="GO" id="GO:0016829">
    <property type="term" value="F:lyase activity"/>
    <property type="evidence" value="ECO:0007669"/>
    <property type="project" value="UniProtKB-KW"/>
</dbReference>
<evidence type="ECO:0000256" key="1">
    <source>
        <dbReference type="SAM" id="SignalP"/>
    </source>
</evidence>
<dbReference type="PROSITE" id="PS51257">
    <property type="entry name" value="PROKAR_LIPOPROTEIN"/>
    <property type="match status" value="1"/>
</dbReference>
<dbReference type="EMBL" id="FWYB01000024">
    <property type="protein sequence ID" value="SMD17685.1"/>
    <property type="molecule type" value="Genomic_DNA"/>
</dbReference>
<dbReference type="AlphaFoldDB" id="A0A1W2F6Y0"/>
<dbReference type="SUPFAM" id="SSF81853">
    <property type="entry name" value="Family 10 polysaccharide lyase"/>
    <property type="match status" value="1"/>
</dbReference>
<evidence type="ECO:0000313" key="3">
    <source>
        <dbReference type="Proteomes" id="UP000192678"/>
    </source>
</evidence>
<keyword evidence="2" id="KW-0456">Lyase</keyword>
<dbReference type="Proteomes" id="UP000192678">
    <property type="component" value="Unassembled WGS sequence"/>
</dbReference>
<sequence>MKICKSIIYSLTIGLSCSFGIAKAQSDTNSKGTAIDPVAENMLAYQRSVGGWPKAIGKTVVNYDKVLSERERIAIKADSLRSDATIDNKATSKEIRYLIKAYKTKPDPRYRAAVQKGVDYLLEAQYDNGGWSQYYPDHSSYRGEITYNDNAMINVLNIMQDIVEGKNDFDQLNPVYKEKAMLSVKKGVSCILKTQVMVNGKLTVWCAQYDEQTLKPAKARAFELISLSGSESVGITEFLMRIKNPSEEIKRAVNSAVKWFEHSKIVAYDFAFVEALTLPGGKDRMLVEKPGAILWARFYDIDTNEPFFSGRDSKKVKTVAEIEHERRIGYAWYGAWAAGLLEKKYPAWQKK</sequence>
<dbReference type="OrthoDB" id="9804686at2"/>
<dbReference type="Gene3D" id="1.50.10.20">
    <property type="match status" value="1"/>
</dbReference>
<dbReference type="NCBIfam" id="TIGR02474">
    <property type="entry name" value="pec_lyase"/>
    <property type="match status" value="1"/>
</dbReference>
<name>A0A1W2F6Y0_9SPHI</name>
<feature type="signal peptide" evidence="1">
    <location>
        <begin position="1"/>
        <end position="24"/>
    </location>
</feature>
<protein>
    <submittedName>
        <fullName evidence="2">Pectate lyase, PelA/Pel-15E family</fullName>
    </submittedName>
</protein>
<feature type="chain" id="PRO_5012167478" evidence="1">
    <location>
        <begin position="25"/>
        <end position="351"/>
    </location>
</feature>
<keyword evidence="1" id="KW-0732">Signal</keyword>
<reference evidence="2 3" key="1">
    <citation type="submission" date="2017-04" db="EMBL/GenBank/DDBJ databases">
        <authorList>
            <person name="Afonso C.L."/>
            <person name="Miller P.J."/>
            <person name="Scott M.A."/>
            <person name="Spackman E."/>
            <person name="Goraichik I."/>
            <person name="Dimitrov K.M."/>
            <person name="Suarez D.L."/>
            <person name="Swayne D.E."/>
        </authorList>
    </citation>
    <scope>NUCLEOTIDE SEQUENCE [LARGE SCALE GENOMIC DNA]</scope>
    <source>
        <strain evidence="2 3">DSM 19625</strain>
    </source>
</reference>
<organism evidence="2 3">
    <name type="scientific">Pedobacter nyackensis</name>
    <dbReference type="NCBI Taxonomy" id="475255"/>
    <lineage>
        <taxon>Bacteria</taxon>
        <taxon>Pseudomonadati</taxon>
        <taxon>Bacteroidota</taxon>
        <taxon>Sphingobacteriia</taxon>
        <taxon>Sphingobacteriales</taxon>
        <taxon>Sphingobacteriaceae</taxon>
        <taxon>Pedobacter</taxon>
    </lineage>
</organism>
<gene>
    <name evidence="2" type="ORF">SAMN04488101_1244</name>
</gene>
<dbReference type="InterPro" id="IPR012669">
    <property type="entry name" value="Pectate_lyase"/>
</dbReference>
<keyword evidence="3" id="KW-1185">Reference proteome</keyword>
<proteinExistence type="predicted"/>
<dbReference type="RefSeq" id="WP_084292388.1">
    <property type="nucleotide sequence ID" value="NZ_FWYB01000024.1"/>
</dbReference>